<dbReference type="OrthoDB" id="532420at2759"/>
<dbReference type="Pfam" id="PF01704">
    <property type="entry name" value="UDPGP"/>
    <property type="match status" value="1"/>
</dbReference>
<evidence type="ECO:0000256" key="4">
    <source>
        <dbReference type="ARBA" id="ARBA00022679"/>
    </source>
</evidence>
<keyword evidence="5" id="KW-0548">Nucleotidyltransferase</keyword>
<comment type="pathway">
    <text evidence="1">Nucleotide-sugar biosynthesis; UDP-N-acetyl-alpha-D-glucosamine biosynthesis; UDP-N-acetyl-alpha-D-glucosamine from N-acetyl-alpha-D-glucosamine 1-phosphate: step 1/1.</text>
</comment>
<evidence type="ECO:0000313" key="9">
    <source>
        <dbReference type="WBParaSite" id="EVEC_0001094101-mRNA-1"/>
    </source>
</evidence>
<dbReference type="PANTHER" id="PTHR11952">
    <property type="entry name" value="UDP- GLUCOSE PYROPHOSPHORYLASE"/>
    <property type="match status" value="1"/>
</dbReference>
<dbReference type="STRING" id="51028.A0A0N4VJC0"/>
<dbReference type="EC" id="2.7.7.23" evidence="3"/>
<dbReference type="InterPro" id="IPR029044">
    <property type="entry name" value="Nucleotide-diphossugar_trans"/>
</dbReference>
<dbReference type="GO" id="GO:0003977">
    <property type="term" value="F:UDP-N-acetylglucosamine diphosphorylase activity"/>
    <property type="evidence" value="ECO:0007669"/>
    <property type="project" value="UniProtKB-EC"/>
</dbReference>
<dbReference type="WBParaSite" id="EVEC_0001094101-mRNA-1">
    <property type="protein sequence ID" value="EVEC_0001094101-mRNA-1"/>
    <property type="gene ID" value="EVEC_0001094101"/>
</dbReference>
<protein>
    <recommendedName>
        <fullName evidence="3">UDP-N-acetylglucosamine diphosphorylase</fullName>
        <ecNumber evidence="3">2.7.7.23</ecNumber>
    </recommendedName>
</protein>
<evidence type="ECO:0000256" key="3">
    <source>
        <dbReference type="ARBA" id="ARBA00012457"/>
    </source>
</evidence>
<gene>
    <name evidence="7" type="ORF">EVEC_LOCUS10263</name>
</gene>
<dbReference type="InterPro" id="IPR039741">
    <property type="entry name" value="UDP-sugar_pyrophosphorylase"/>
</dbReference>
<dbReference type="InterPro" id="IPR002618">
    <property type="entry name" value="UDPGP_fam"/>
</dbReference>
<reference evidence="9" key="1">
    <citation type="submission" date="2017-02" db="UniProtKB">
        <authorList>
            <consortium name="WormBaseParasite"/>
        </authorList>
    </citation>
    <scope>IDENTIFICATION</scope>
</reference>
<comment type="similarity">
    <text evidence="2">Belongs to the UDPGP type 1 family.</text>
</comment>
<dbReference type="EMBL" id="UXUI01010682">
    <property type="protein sequence ID" value="VDD95512.1"/>
    <property type="molecule type" value="Genomic_DNA"/>
</dbReference>
<proteinExistence type="inferred from homology"/>
<evidence type="ECO:0000256" key="5">
    <source>
        <dbReference type="ARBA" id="ARBA00022695"/>
    </source>
</evidence>
<accession>A0A0N4VJC0</accession>
<evidence type="ECO:0000256" key="1">
    <source>
        <dbReference type="ARBA" id="ARBA00005208"/>
    </source>
</evidence>
<dbReference type="Gene3D" id="3.90.550.10">
    <property type="entry name" value="Spore Coat Polysaccharide Biosynthesis Protein SpsA, Chain A"/>
    <property type="match status" value="1"/>
</dbReference>
<organism evidence="9">
    <name type="scientific">Enterobius vermicularis</name>
    <name type="common">Human pinworm</name>
    <dbReference type="NCBI Taxonomy" id="51028"/>
    <lineage>
        <taxon>Eukaryota</taxon>
        <taxon>Metazoa</taxon>
        <taxon>Ecdysozoa</taxon>
        <taxon>Nematoda</taxon>
        <taxon>Chromadorea</taxon>
        <taxon>Rhabditida</taxon>
        <taxon>Spirurina</taxon>
        <taxon>Oxyuridomorpha</taxon>
        <taxon>Oxyuroidea</taxon>
        <taxon>Oxyuridae</taxon>
        <taxon>Enterobius</taxon>
    </lineage>
</organism>
<dbReference type="SUPFAM" id="SSF53448">
    <property type="entry name" value="Nucleotide-diphospho-sugar transferases"/>
    <property type="match status" value="1"/>
</dbReference>
<sequence>METEDAHLALFNRQPHLLKFWDNLSQEQREFLIAQYRAIDVDDAIENFKLSAVQPELRGIDSIEESRCSAAEKLNATDLSRYWEKGLKAIAEGKVAVVVLAGGQASRLGATSPKGMLSIGIKSCDSLFELQAARIARLQHLAEREFPGRKGVIQWLVMTSDHTKEETTEHFKKIISKFGLSMDQVTIFKQGKMPCFDLEGNFILADKGKIALAPDGNGGLYAAIEPYLEKLHSLGTKYFHVYCVDNILCRVADPHFLGFCIENNADCAAKAVEKTDPNEAVGVICRVDGKVKVVEYSELDQSLAEKRLPDGLCTKECRLSFHRASKKIPYVNDSGIVVKPNYPNGVKNFFVWEVSRGKEFSPLKNADSVGKDCLKTCKRDLQAEHRRWLAKAGAIIEGDGHIFIHPLKSYIGEDLEEFKGQHLSTPLILAPEE</sequence>
<evidence type="ECO:0000313" key="7">
    <source>
        <dbReference type="EMBL" id="VDD95512.1"/>
    </source>
</evidence>
<dbReference type="PANTHER" id="PTHR11952:SF2">
    <property type="entry name" value="LD24639P"/>
    <property type="match status" value="1"/>
</dbReference>
<name>A0A0N4VJC0_ENTVE</name>
<reference evidence="7 8" key="2">
    <citation type="submission" date="2018-10" db="EMBL/GenBank/DDBJ databases">
        <authorList>
            <consortium name="Pathogen Informatics"/>
        </authorList>
    </citation>
    <scope>NUCLEOTIDE SEQUENCE [LARGE SCALE GENOMIC DNA]</scope>
</reference>
<keyword evidence="8" id="KW-1185">Reference proteome</keyword>
<dbReference type="AlphaFoldDB" id="A0A0N4VJC0"/>
<comment type="catalytic activity">
    <reaction evidence="6">
        <text>N-acetyl-alpha-D-glucosamine 1-phosphate + UTP + H(+) = UDP-N-acetyl-alpha-D-glucosamine + diphosphate</text>
        <dbReference type="Rhea" id="RHEA:13509"/>
        <dbReference type="ChEBI" id="CHEBI:15378"/>
        <dbReference type="ChEBI" id="CHEBI:33019"/>
        <dbReference type="ChEBI" id="CHEBI:46398"/>
        <dbReference type="ChEBI" id="CHEBI:57705"/>
        <dbReference type="ChEBI" id="CHEBI:57776"/>
        <dbReference type="EC" id="2.7.7.23"/>
    </reaction>
</comment>
<keyword evidence="4" id="KW-0808">Transferase</keyword>
<evidence type="ECO:0000256" key="6">
    <source>
        <dbReference type="ARBA" id="ARBA00048493"/>
    </source>
</evidence>
<evidence type="ECO:0000256" key="2">
    <source>
        <dbReference type="ARBA" id="ARBA00010401"/>
    </source>
</evidence>
<dbReference type="Proteomes" id="UP000274131">
    <property type="component" value="Unassembled WGS sequence"/>
</dbReference>
<evidence type="ECO:0000313" key="8">
    <source>
        <dbReference type="Proteomes" id="UP000274131"/>
    </source>
</evidence>